<name>A0A2Z2HMV3_9ARCH</name>
<evidence type="ECO:0000313" key="1">
    <source>
        <dbReference type="EMBL" id="ARS64319.1"/>
    </source>
</evidence>
<accession>A0A2Z2HMV3</accession>
<sequence length="191" mass="22577">MMSQLKPNIKIYERERIILQSIKNNPDLHHNGLIKLIVPQFMAKTTFENARNSLIEKKIIFVKKKGNMKFYIPTPNYKEKSQQRLEQNTNKAFHDIKLQIKNLDVSFPHKDIDEKILIGTMFLKILLQTDTGFTILDSIKNPKKTLYRDEHLMIQQLISQLFKIIKNDVDYELIFPTIVSYHQVNVTQYDS</sequence>
<dbReference type="KEGG" id="nct:NMSP_0698"/>
<dbReference type="AlphaFoldDB" id="A0A2Z2HMV3"/>
<gene>
    <name evidence="1" type="ORF">NMSP_0698</name>
</gene>
<evidence type="ECO:0000313" key="2">
    <source>
        <dbReference type="Proteomes" id="UP000249949"/>
    </source>
</evidence>
<keyword evidence="2" id="KW-1185">Reference proteome</keyword>
<organism evidence="1 2">
    <name type="scientific">Candidatus Nitrosomarinus catalinensis</name>
    <dbReference type="NCBI Taxonomy" id="1898749"/>
    <lineage>
        <taxon>Archaea</taxon>
        <taxon>Nitrososphaerota</taxon>
        <taxon>Nitrososphaeria</taxon>
        <taxon>Nitrosopumilales</taxon>
        <taxon>Nitrosopumilaceae</taxon>
        <taxon>Candidatus Nitrosomarinus</taxon>
    </lineage>
</organism>
<protein>
    <submittedName>
        <fullName evidence="1">Uncharacterized protein</fullName>
    </submittedName>
</protein>
<reference evidence="1 2" key="1">
    <citation type="journal article" date="2017" name="Environ. Microbiol.">
        <title>Genome and epigenome of a novel marine Thaumarchaeota strain suggest viral infection, phosphorothioation DNA modification and multiple restriction systems.</title>
        <authorList>
            <person name="Ahlgren N.A."/>
            <person name="Chen Y."/>
            <person name="Needham D.M."/>
            <person name="Parada A.E."/>
            <person name="Sachdeva R."/>
            <person name="Trinh V."/>
            <person name="Chen T."/>
            <person name="Fuhrman J.A."/>
        </authorList>
    </citation>
    <scope>NUCLEOTIDE SEQUENCE [LARGE SCALE GENOMIC DNA]</scope>
    <source>
        <strain evidence="1 2">SPOT01</strain>
    </source>
</reference>
<proteinExistence type="predicted"/>
<dbReference type="EMBL" id="CP021324">
    <property type="protein sequence ID" value="ARS64319.1"/>
    <property type="molecule type" value="Genomic_DNA"/>
</dbReference>
<dbReference type="Proteomes" id="UP000249949">
    <property type="component" value="Chromosome"/>
</dbReference>